<reference evidence="3" key="1">
    <citation type="submission" date="2017-10" db="EMBL/GenBank/DDBJ databases">
        <title>Rapid genome shrinkage in a self-fertile nematode reveals novel sperm competition proteins.</title>
        <authorList>
            <person name="Yin D."/>
            <person name="Schwarz E.M."/>
            <person name="Thomas C.G."/>
            <person name="Felde R.L."/>
            <person name="Korf I.F."/>
            <person name="Cutter A.D."/>
            <person name="Schartner C.M."/>
            <person name="Ralston E.J."/>
            <person name="Meyer B.J."/>
            <person name="Haag E.S."/>
        </authorList>
    </citation>
    <scope>NUCLEOTIDE SEQUENCE [LARGE SCALE GENOMIC DNA]</scope>
    <source>
        <strain evidence="3">JU1422</strain>
    </source>
</reference>
<feature type="compositionally biased region" description="Basic and acidic residues" evidence="1">
    <location>
        <begin position="200"/>
        <end position="210"/>
    </location>
</feature>
<evidence type="ECO:0000256" key="1">
    <source>
        <dbReference type="SAM" id="MobiDB-lite"/>
    </source>
</evidence>
<sequence>MVNNGARKSTRKSRGAPETQAQKDRILHLLSTYAPRDNSPVPVPNHSSRPSTSTSNRKRRAPSTSPVRGQQPSVSRPKRIARASAVKAKQTMREIINGSKSDDEEEVVDDLSTQSAAYVLAPNGTDSDEEEVVANPSLKTTTSGSSNNKPRLAPTNLRIELASSTEPRAPTEPRTNSLPPNRETIRDDQAQNNDNSSEEVIVKQEPKEAENTFPERVIKTEPQIGRNQENVAPERKNIQTFDQMEAKSENINMNVAIHDNSNQGEQPDSEADDDDVVELGYEMEPPSDFKDYLDYNDDYDIAAAGFPVQSQPTASETVIAPPTQAPVSRLPSQTMDSQTINAPLALSTAEAPTSSRNSVPATAIDVGAPRTLSEAVVIPQTQESAAAAVQQAPKQPQQDQVPVRATSPPVVQVVVAPVVRLDRPQRPEYLNAERAALFRLPRRSNDFRTWNATDVYEWLGMLPNQSATFTVLRQKILEFDGSGDFLNQLLSGPESVKMASEMLEASILHLHSIKRHVAALENSLLEADYHEAVQKYEQQNN</sequence>
<proteinExistence type="predicted"/>
<comment type="caution">
    <text evidence="2">The sequence shown here is derived from an EMBL/GenBank/DDBJ whole genome shotgun (WGS) entry which is preliminary data.</text>
</comment>
<evidence type="ECO:0000313" key="2">
    <source>
        <dbReference type="EMBL" id="PIC12082.1"/>
    </source>
</evidence>
<protein>
    <submittedName>
        <fullName evidence="2">Uncharacterized protein</fullName>
    </submittedName>
</protein>
<feature type="compositionally biased region" description="Polar residues" evidence="1">
    <location>
        <begin position="137"/>
        <end position="149"/>
    </location>
</feature>
<accession>A0A2G5SAZ7</accession>
<dbReference type="Proteomes" id="UP000230233">
    <property type="component" value="Unassembled WGS sequence"/>
</dbReference>
<feature type="compositionally biased region" description="Polar residues" evidence="1">
    <location>
        <begin position="62"/>
        <end position="74"/>
    </location>
</feature>
<dbReference type="EMBL" id="PDUG01000028">
    <property type="protein sequence ID" value="PIC12082.1"/>
    <property type="molecule type" value="Genomic_DNA"/>
</dbReference>
<name>A0A2G5SAZ7_9PELO</name>
<evidence type="ECO:0000313" key="3">
    <source>
        <dbReference type="Proteomes" id="UP000230233"/>
    </source>
</evidence>
<organism evidence="2 3">
    <name type="scientific">Caenorhabditis nigoni</name>
    <dbReference type="NCBI Taxonomy" id="1611254"/>
    <lineage>
        <taxon>Eukaryota</taxon>
        <taxon>Metazoa</taxon>
        <taxon>Ecdysozoa</taxon>
        <taxon>Nematoda</taxon>
        <taxon>Chromadorea</taxon>
        <taxon>Rhabditida</taxon>
        <taxon>Rhabditina</taxon>
        <taxon>Rhabditomorpha</taxon>
        <taxon>Rhabditoidea</taxon>
        <taxon>Rhabditidae</taxon>
        <taxon>Peloderinae</taxon>
        <taxon>Caenorhabditis</taxon>
    </lineage>
</organism>
<feature type="compositionally biased region" description="Polar residues" evidence="1">
    <location>
        <begin position="45"/>
        <end position="55"/>
    </location>
</feature>
<feature type="region of interest" description="Disordered" evidence="1">
    <location>
        <begin position="1"/>
        <end position="232"/>
    </location>
</feature>
<dbReference type="AlphaFoldDB" id="A0A2G5SAZ7"/>
<gene>
    <name evidence="2" type="ORF">B9Z55_028644</name>
</gene>
<keyword evidence="3" id="KW-1185">Reference proteome</keyword>
<dbReference type="OrthoDB" id="5899221at2759"/>